<dbReference type="Gene3D" id="3.10.450.50">
    <property type="match status" value="1"/>
</dbReference>
<reference evidence="1 2" key="1">
    <citation type="submission" date="2016-10" db="EMBL/GenBank/DDBJ databases">
        <authorList>
            <person name="de Groot N.N."/>
        </authorList>
    </citation>
    <scope>NUCLEOTIDE SEQUENCE [LARGE SCALE GENOMIC DNA]</scope>
    <source>
        <strain evidence="1 2">CGMCC 4.2022</strain>
    </source>
</reference>
<proteinExistence type="predicted"/>
<dbReference type="Proteomes" id="UP000199341">
    <property type="component" value="Unassembled WGS sequence"/>
</dbReference>
<dbReference type="AlphaFoldDB" id="A0A1G9UZD3"/>
<dbReference type="RefSeq" id="WP_218136577.1">
    <property type="nucleotide sequence ID" value="NZ_FNIE01000001.1"/>
</dbReference>
<accession>A0A1G9UZD3</accession>
<keyword evidence="2" id="KW-1185">Reference proteome</keyword>
<name>A0A1G9UZD3_9ACTN</name>
<evidence type="ECO:0000313" key="2">
    <source>
        <dbReference type="Proteomes" id="UP000199341"/>
    </source>
</evidence>
<organism evidence="1 2">
    <name type="scientific">Actinacidiphila guanduensis</name>
    <dbReference type="NCBI Taxonomy" id="310781"/>
    <lineage>
        <taxon>Bacteria</taxon>
        <taxon>Bacillati</taxon>
        <taxon>Actinomycetota</taxon>
        <taxon>Actinomycetes</taxon>
        <taxon>Kitasatosporales</taxon>
        <taxon>Streptomycetaceae</taxon>
        <taxon>Actinacidiphila</taxon>
    </lineage>
</organism>
<protein>
    <recommendedName>
        <fullName evidence="3">SnoaL-like domain-containing protein</fullName>
    </recommendedName>
</protein>
<evidence type="ECO:0008006" key="3">
    <source>
        <dbReference type="Google" id="ProtNLM"/>
    </source>
</evidence>
<gene>
    <name evidence="1" type="ORF">SAMN05216259_10156</name>
</gene>
<sequence>MTTYLGSGDAGARRTDYYPAWLDDLAEDVTMEASVMNGIVRGPEAVRAILGFARTLYDYQEFVYAGEYGEDGFAEDYVSRVRDEPIGSVVVVRRNAAGQTQHIVINHRPLSAVLTWSRLMGEHFAGTPYARYFLTAGSAEELRRPAGSSPRG</sequence>
<dbReference type="EMBL" id="FNIE01000001">
    <property type="protein sequence ID" value="SDM65136.1"/>
    <property type="molecule type" value="Genomic_DNA"/>
</dbReference>
<evidence type="ECO:0000313" key="1">
    <source>
        <dbReference type="EMBL" id="SDM65136.1"/>
    </source>
</evidence>